<dbReference type="GO" id="GO:0004534">
    <property type="term" value="F:5'-3' RNA exonuclease activity"/>
    <property type="evidence" value="ECO:0007669"/>
    <property type="project" value="UniProtKB-UniRule"/>
</dbReference>
<evidence type="ECO:0000313" key="15">
    <source>
        <dbReference type="Proteomes" id="UP000178249"/>
    </source>
</evidence>
<dbReference type="Gene3D" id="3.60.15.10">
    <property type="entry name" value="Ribonuclease Z/Hydroxyacylglutathione hydrolase-like"/>
    <property type="match status" value="1"/>
</dbReference>
<dbReference type="PANTHER" id="PTHR43694">
    <property type="entry name" value="RIBONUCLEASE J"/>
    <property type="match status" value="1"/>
</dbReference>
<comment type="similarity">
    <text evidence="9">Belongs to the metallo-beta-lactamase superfamily. RNA-metabolizing metallo-beta-lactamase-like family. Bacterial RNase J subfamily.</text>
</comment>
<comment type="caution">
    <text evidence="14">The sequence shown here is derived from an EMBL/GenBank/DDBJ whole genome shotgun (WGS) entry which is preliminary data.</text>
</comment>
<dbReference type="CDD" id="cd07714">
    <property type="entry name" value="RNaseJ_MBL-fold"/>
    <property type="match status" value="1"/>
</dbReference>
<organism evidence="14 15">
    <name type="scientific">Candidatus Kaiserbacteria bacterium RIFCSPHIGHO2_01_FULL_48_10</name>
    <dbReference type="NCBI Taxonomy" id="1798476"/>
    <lineage>
        <taxon>Bacteria</taxon>
        <taxon>Candidatus Kaiseribacteriota</taxon>
    </lineage>
</organism>
<feature type="binding site" evidence="12">
    <location>
        <position position="178"/>
    </location>
    <ligand>
        <name>Zn(2+)</name>
        <dbReference type="ChEBI" id="CHEBI:29105"/>
        <label>1</label>
        <note>catalytic</note>
    </ligand>
</feature>
<dbReference type="Proteomes" id="UP000178249">
    <property type="component" value="Unassembled WGS sequence"/>
</dbReference>
<comment type="subunit">
    <text evidence="9">Homodimer, may be a subunit of the RNA degradosome.</text>
</comment>
<evidence type="ECO:0000256" key="10">
    <source>
        <dbReference type="PIRSR" id="PIRSR004803-1"/>
    </source>
</evidence>
<dbReference type="Pfam" id="PF22505">
    <property type="entry name" value="RNase_J_b_CASP"/>
    <property type="match status" value="1"/>
</dbReference>
<keyword evidence="6 12" id="KW-0862">Zinc</keyword>
<feature type="binding site" evidence="12">
    <location>
        <position position="64"/>
    </location>
    <ligand>
        <name>Ca(2+)</name>
        <dbReference type="ChEBI" id="CHEBI:29108"/>
    </ligand>
</feature>
<dbReference type="InterPro" id="IPR004613">
    <property type="entry name" value="RNase_J"/>
</dbReference>
<dbReference type="InterPro" id="IPR041636">
    <property type="entry name" value="RNase_J_C"/>
</dbReference>
<keyword evidence="4 9" id="KW-0255">Endonuclease</keyword>
<dbReference type="InterPro" id="IPR042173">
    <property type="entry name" value="RNase_J_2"/>
</dbReference>
<keyword evidence="8 9" id="KW-0694">RNA-binding</keyword>
<feature type="domain" description="Metallo-beta-lactamase" evidence="13">
    <location>
        <begin position="34"/>
        <end position="230"/>
    </location>
</feature>
<feature type="binding site" evidence="12">
    <location>
        <position position="89"/>
    </location>
    <ligand>
        <name>Zn(2+)</name>
        <dbReference type="ChEBI" id="CHEBI:29105"/>
        <label>1</label>
        <note>catalytic</note>
    </ligand>
</feature>
<name>A0A1F6C3G9_9BACT</name>
<comment type="subcellular location">
    <subcellularLocation>
        <location evidence="9">Cytoplasm</location>
    </subcellularLocation>
</comment>
<evidence type="ECO:0000256" key="3">
    <source>
        <dbReference type="ARBA" id="ARBA00022723"/>
    </source>
</evidence>
<evidence type="ECO:0000259" key="13">
    <source>
        <dbReference type="SMART" id="SM00849"/>
    </source>
</evidence>
<feature type="binding site" evidence="12">
    <location>
        <position position="459"/>
    </location>
    <ligand>
        <name>Ca(2+)</name>
        <dbReference type="ChEBI" id="CHEBI:29108"/>
    </ligand>
</feature>
<dbReference type="SUPFAM" id="SSF56281">
    <property type="entry name" value="Metallo-hydrolase/oxidoreductase"/>
    <property type="match status" value="1"/>
</dbReference>
<dbReference type="GO" id="GO:0005737">
    <property type="term" value="C:cytoplasm"/>
    <property type="evidence" value="ECO:0007669"/>
    <property type="project" value="UniProtKB-SubCell"/>
</dbReference>
<feature type="binding site" evidence="12">
    <location>
        <position position="87"/>
    </location>
    <ligand>
        <name>Zn(2+)</name>
        <dbReference type="ChEBI" id="CHEBI:29105"/>
        <label>1</label>
        <note>catalytic</note>
    </ligand>
</feature>
<keyword evidence="12" id="KW-0106">Calcium</keyword>
<dbReference type="SMART" id="SM00849">
    <property type="entry name" value="Lactamase_B"/>
    <property type="match status" value="1"/>
</dbReference>
<dbReference type="HAMAP" id="MF_01491">
    <property type="entry name" value="RNase_J_bact"/>
    <property type="match status" value="1"/>
</dbReference>
<comment type="caution">
    <text evidence="9">Lacks conserved residue(s) required for the propagation of feature annotation.</text>
</comment>
<dbReference type="InterPro" id="IPR001279">
    <property type="entry name" value="Metallo-B-lactamas"/>
</dbReference>
<evidence type="ECO:0000256" key="4">
    <source>
        <dbReference type="ARBA" id="ARBA00022759"/>
    </source>
</evidence>
<dbReference type="AlphaFoldDB" id="A0A1F6C3G9"/>
<dbReference type="Pfam" id="PF00753">
    <property type="entry name" value="Lactamase_B"/>
    <property type="match status" value="1"/>
</dbReference>
<comment type="function">
    <text evidence="9">An RNase that has 5'-3' exonuclease and possibly endonuclease activity. Involved in maturation of rRNA and in some organisms also mRNA maturation and/or decay.</text>
</comment>
<evidence type="ECO:0000256" key="11">
    <source>
        <dbReference type="PIRSR" id="PIRSR004803-2"/>
    </source>
</evidence>
<evidence type="ECO:0000256" key="7">
    <source>
        <dbReference type="ARBA" id="ARBA00022839"/>
    </source>
</evidence>
<gene>
    <name evidence="9" type="primary">rnj</name>
    <name evidence="14" type="ORF">A2841_02105</name>
</gene>
<keyword evidence="1 9" id="KW-0963">Cytoplasm</keyword>
<evidence type="ECO:0000256" key="12">
    <source>
        <dbReference type="PIRSR" id="PIRSR004803-3"/>
    </source>
</evidence>
<keyword evidence="2 9" id="KW-0540">Nuclease</keyword>
<keyword evidence="3 12" id="KW-0479">Metal-binding</keyword>
<comment type="cofactor">
    <cofactor evidence="12">
        <name>Zn(2+)</name>
        <dbReference type="ChEBI" id="CHEBI:29105"/>
    </cofactor>
    <text evidence="12">Binds 2 Zn(2+) ions per subunit. It is not clear if Zn(2+) or Mg(2+) is physiologically important.</text>
</comment>
<evidence type="ECO:0000313" key="14">
    <source>
        <dbReference type="EMBL" id="OGG43608.1"/>
    </source>
</evidence>
<dbReference type="Gene3D" id="3.10.20.580">
    <property type="match status" value="1"/>
</dbReference>
<feature type="binding site" evidence="12">
    <location>
        <position position="156"/>
    </location>
    <ligand>
        <name>Zn(2+)</name>
        <dbReference type="ChEBI" id="CHEBI:29105"/>
        <label>1</label>
        <note>catalytic</note>
    </ligand>
</feature>
<dbReference type="PANTHER" id="PTHR43694:SF1">
    <property type="entry name" value="RIBONUCLEASE J"/>
    <property type="match status" value="1"/>
</dbReference>
<evidence type="ECO:0000256" key="2">
    <source>
        <dbReference type="ARBA" id="ARBA00022722"/>
    </source>
</evidence>
<reference evidence="14 15" key="1">
    <citation type="journal article" date="2016" name="Nat. Commun.">
        <title>Thousands of microbial genomes shed light on interconnected biogeochemical processes in an aquifer system.</title>
        <authorList>
            <person name="Anantharaman K."/>
            <person name="Brown C.T."/>
            <person name="Hug L.A."/>
            <person name="Sharon I."/>
            <person name="Castelle C.J."/>
            <person name="Probst A.J."/>
            <person name="Thomas B.C."/>
            <person name="Singh A."/>
            <person name="Wilkins M.J."/>
            <person name="Karaoz U."/>
            <person name="Brodie E.L."/>
            <person name="Williams K.H."/>
            <person name="Hubbard S.S."/>
            <person name="Banfield J.F."/>
        </authorList>
    </citation>
    <scope>NUCLEOTIDE SEQUENCE [LARGE SCALE GENOMIC DNA]</scope>
</reference>
<dbReference type="GO" id="GO:0004521">
    <property type="term" value="F:RNA endonuclease activity"/>
    <property type="evidence" value="ECO:0007669"/>
    <property type="project" value="UniProtKB-UniRule"/>
</dbReference>
<feature type="active site" description="Proton acceptor" evidence="10">
    <location>
        <position position="383"/>
    </location>
</feature>
<comment type="cofactor">
    <cofactor evidence="12">
        <name>Ca(2+)</name>
        <dbReference type="ChEBI" id="CHEBI:29108"/>
    </cofactor>
    <text evidence="12">Binds 1 Ca(2+) cation per subunit. Seen in 1 crystal structure, it is not clear if it is physiologically important.</text>
</comment>
<feature type="binding site" evidence="12">
    <location>
        <position position="405"/>
    </location>
    <ligand>
        <name>Zn(2+)</name>
        <dbReference type="ChEBI" id="CHEBI:29105"/>
        <label>1</label>
        <note>catalytic</note>
    </ligand>
</feature>
<dbReference type="GO" id="GO:0008270">
    <property type="term" value="F:zinc ion binding"/>
    <property type="evidence" value="ECO:0007669"/>
    <property type="project" value="InterPro"/>
</dbReference>
<proteinExistence type="inferred from homology"/>
<feature type="binding site" evidence="11">
    <location>
        <begin position="379"/>
        <end position="383"/>
    </location>
    <ligand>
        <name>substrate</name>
    </ligand>
</feature>
<keyword evidence="5 9" id="KW-0378">Hydrolase</keyword>
<feature type="binding site" evidence="12">
    <location>
        <position position="62"/>
    </location>
    <ligand>
        <name>Ca(2+)</name>
        <dbReference type="ChEBI" id="CHEBI:29108"/>
    </ligand>
</feature>
<evidence type="ECO:0000256" key="9">
    <source>
        <dbReference type="HAMAP-Rule" id="MF_01491"/>
    </source>
</evidence>
<evidence type="ECO:0000256" key="5">
    <source>
        <dbReference type="ARBA" id="ARBA00022801"/>
    </source>
</evidence>
<evidence type="ECO:0000256" key="6">
    <source>
        <dbReference type="ARBA" id="ARBA00022833"/>
    </source>
</evidence>
<feature type="binding site" evidence="12">
    <location>
        <position position="91"/>
    </location>
    <ligand>
        <name>Zn(2+)</name>
        <dbReference type="ChEBI" id="CHEBI:29105"/>
        <label>1</label>
        <note>catalytic</note>
    </ligand>
</feature>
<dbReference type="PROSITE" id="PS01292">
    <property type="entry name" value="UPF0036"/>
    <property type="match status" value="1"/>
</dbReference>
<dbReference type="GO" id="GO:0003723">
    <property type="term" value="F:RNA binding"/>
    <property type="evidence" value="ECO:0007669"/>
    <property type="project" value="UniProtKB-UniRule"/>
</dbReference>
<keyword evidence="7 9" id="KW-0269">Exonuclease</keyword>
<dbReference type="PIRSF" id="PIRSF004803">
    <property type="entry name" value="RnjA"/>
    <property type="match status" value="1"/>
</dbReference>
<feature type="active site" description="Proton donor" evidence="10">
    <location>
        <position position="210"/>
    </location>
</feature>
<dbReference type="InterPro" id="IPR030854">
    <property type="entry name" value="RNase_J_bac"/>
</dbReference>
<protein>
    <recommendedName>
        <fullName evidence="9">Ribonuclease J</fullName>
        <shortName evidence="9">RNase J</shortName>
        <ecNumber evidence="9">3.1.-.-</ecNumber>
    </recommendedName>
</protein>
<sequence length="572" mass="62684">MRRRNPHGPGGRKTTVFHGPKLRIVPLGGLEGVGKNMAFLEYGNDIIIIDAGIMFAYEDMPGVDYIIPDITYLQKNRDRIRGIVITHGHLDHMGAIPYILKRIGNPPIFGAKLTIALIKDRLEEFQLDRIAKLNVFDANDHLKLGIFGVTFFRVNHNIPDSVGIIVKTPVGNVVHTGDFKFDHTPSNDLPAEFGKIARIGSEGVLVAMSDSTNAEEKGYAISEKDIGIQLEQLISKAPGRIIVSTFASLLSRMQQVIDASVKNGRKVAFSGRSMEKTAEIATKLGYLKFSPSSILKLAQISHVPSNRLTILSTGSQGQEKSALGRMSRGEHRQVQIQKTDTVILSSSPIPGNERAIARVMNGLVDLGANVIYNKIFDVHSSGHARQEELKLMLALLKPKFFIPVHGERFMLKHHGEIAESVGVLKGNVFVMSNGEVLEVGSDRAQISNVHVPAELVLVDGAGIGDPGNLGMHDRQVMAQDGLVVVVATIDGKTGKLAADLDVVPRGFAHMNGSDHLIVKVKERMQAIVNTVRQEDKEGGWTPLKNRIRDDVGNFLYKETERRPIILPVVIEV</sequence>
<dbReference type="InterPro" id="IPR011108">
    <property type="entry name" value="RMMBL"/>
</dbReference>
<dbReference type="Gene3D" id="3.40.50.10710">
    <property type="entry name" value="Metallo-hydrolase/oxidoreductase"/>
    <property type="match status" value="1"/>
</dbReference>
<evidence type="ECO:0000256" key="1">
    <source>
        <dbReference type="ARBA" id="ARBA00022490"/>
    </source>
</evidence>
<dbReference type="EC" id="3.1.-.-" evidence="9"/>
<feature type="binding site" evidence="12">
    <location>
        <position position="92"/>
    </location>
    <ligand>
        <name>Zn(2+)</name>
        <dbReference type="ChEBI" id="CHEBI:29105"/>
        <label>1</label>
        <note>catalytic</note>
    </ligand>
</feature>
<dbReference type="GO" id="GO:0006364">
    <property type="term" value="P:rRNA processing"/>
    <property type="evidence" value="ECO:0007669"/>
    <property type="project" value="UniProtKB-UniRule"/>
</dbReference>
<accession>A0A1F6C3G9</accession>
<dbReference type="Pfam" id="PF07521">
    <property type="entry name" value="RMMBL"/>
    <property type="match status" value="1"/>
</dbReference>
<dbReference type="InterPro" id="IPR036866">
    <property type="entry name" value="RibonucZ/Hydroxyglut_hydro"/>
</dbReference>
<keyword evidence="9" id="KW-0698">rRNA processing</keyword>
<dbReference type="InterPro" id="IPR001587">
    <property type="entry name" value="RNase_J_CS"/>
</dbReference>
<evidence type="ECO:0000256" key="8">
    <source>
        <dbReference type="ARBA" id="ARBA00022884"/>
    </source>
</evidence>
<dbReference type="InterPro" id="IPR055132">
    <property type="entry name" value="RNase_J_b_CASP"/>
</dbReference>
<dbReference type="NCBIfam" id="TIGR00649">
    <property type="entry name" value="MG423"/>
    <property type="match status" value="1"/>
</dbReference>
<dbReference type="Pfam" id="PF17770">
    <property type="entry name" value="RNase_J_C"/>
    <property type="match status" value="1"/>
</dbReference>
<dbReference type="EMBL" id="MFKP01000035">
    <property type="protein sequence ID" value="OGG43608.1"/>
    <property type="molecule type" value="Genomic_DNA"/>
</dbReference>